<keyword evidence="5" id="KW-0012">Acyltransferase</keyword>
<dbReference type="Proteomes" id="UP000198649">
    <property type="component" value="Unassembled WGS sequence"/>
</dbReference>
<dbReference type="GO" id="GO:0009103">
    <property type="term" value="P:lipopolysaccharide biosynthetic process"/>
    <property type="evidence" value="ECO:0007669"/>
    <property type="project" value="TreeGrafter"/>
</dbReference>
<keyword evidence="2" id="KW-1133">Transmembrane helix</keyword>
<dbReference type="STRING" id="1005945.SAMN05216561_1175"/>
<proteinExistence type="predicted"/>
<evidence type="ECO:0000313" key="5">
    <source>
        <dbReference type="EMBL" id="SFJ03781.1"/>
    </source>
</evidence>
<dbReference type="AlphaFoldDB" id="A0A1I3N3K9"/>
<dbReference type="InterPro" id="IPR050879">
    <property type="entry name" value="Acyltransferase_3"/>
</dbReference>
<keyword evidence="5" id="KW-0808">Transferase</keyword>
<feature type="transmembrane region" description="Helical" evidence="2">
    <location>
        <begin position="331"/>
        <end position="350"/>
    </location>
</feature>
<evidence type="ECO:0000256" key="2">
    <source>
        <dbReference type="SAM" id="Phobius"/>
    </source>
</evidence>
<feature type="transmembrane region" description="Helical" evidence="2">
    <location>
        <begin position="178"/>
        <end position="196"/>
    </location>
</feature>
<feature type="domain" description="Acyltransferase 3" evidence="3">
    <location>
        <begin position="18"/>
        <end position="347"/>
    </location>
</feature>
<keyword evidence="2" id="KW-0812">Transmembrane</keyword>
<gene>
    <name evidence="5" type="ORF">SAMN05216561_1175</name>
</gene>
<dbReference type="GO" id="GO:0016020">
    <property type="term" value="C:membrane"/>
    <property type="evidence" value="ECO:0007669"/>
    <property type="project" value="TreeGrafter"/>
</dbReference>
<reference evidence="5 6" key="1">
    <citation type="submission" date="2016-10" db="EMBL/GenBank/DDBJ databases">
        <authorList>
            <person name="de Groot N.N."/>
        </authorList>
    </citation>
    <scope>NUCLEOTIDE SEQUENCE [LARGE SCALE GENOMIC DNA]</scope>
    <source>
        <strain evidence="5 6">CGMCC 1.11156</strain>
    </source>
</reference>
<evidence type="ECO:0000313" key="6">
    <source>
        <dbReference type="Proteomes" id="UP000198649"/>
    </source>
</evidence>
<organism evidence="5 6">
    <name type="scientific">Nocardioides psychrotolerans</name>
    <dbReference type="NCBI Taxonomy" id="1005945"/>
    <lineage>
        <taxon>Bacteria</taxon>
        <taxon>Bacillati</taxon>
        <taxon>Actinomycetota</taxon>
        <taxon>Actinomycetes</taxon>
        <taxon>Propionibacteriales</taxon>
        <taxon>Nocardioidaceae</taxon>
        <taxon>Nocardioides</taxon>
    </lineage>
</organism>
<feature type="transmembrane region" description="Helical" evidence="2">
    <location>
        <begin position="239"/>
        <end position="257"/>
    </location>
</feature>
<feature type="transmembrane region" description="Helical" evidence="2">
    <location>
        <begin position="263"/>
        <end position="281"/>
    </location>
</feature>
<dbReference type="InterPro" id="IPR043968">
    <property type="entry name" value="SGNH"/>
</dbReference>
<keyword evidence="2" id="KW-0472">Membrane</keyword>
<dbReference type="GO" id="GO:0016747">
    <property type="term" value="F:acyltransferase activity, transferring groups other than amino-acyl groups"/>
    <property type="evidence" value="ECO:0007669"/>
    <property type="project" value="InterPro"/>
</dbReference>
<keyword evidence="6" id="KW-1185">Reference proteome</keyword>
<feature type="transmembrane region" description="Helical" evidence="2">
    <location>
        <begin position="216"/>
        <end position="232"/>
    </location>
</feature>
<dbReference type="GO" id="GO:0016787">
    <property type="term" value="F:hydrolase activity"/>
    <property type="evidence" value="ECO:0007669"/>
    <property type="project" value="UniProtKB-KW"/>
</dbReference>
<dbReference type="PANTHER" id="PTHR23028:SF53">
    <property type="entry name" value="ACYL_TRANSF_3 DOMAIN-CONTAINING PROTEIN"/>
    <property type="match status" value="1"/>
</dbReference>
<evidence type="ECO:0000259" key="3">
    <source>
        <dbReference type="Pfam" id="PF01757"/>
    </source>
</evidence>
<evidence type="ECO:0000256" key="1">
    <source>
        <dbReference type="SAM" id="MobiDB-lite"/>
    </source>
</evidence>
<feature type="transmembrane region" description="Helical" evidence="2">
    <location>
        <begin position="155"/>
        <end position="171"/>
    </location>
</feature>
<feature type="region of interest" description="Disordered" evidence="1">
    <location>
        <begin position="358"/>
        <end position="383"/>
    </location>
</feature>
<name>A0A1I3N3K9_9ACTN</name>
<keyword evidence="5" id="KW-0378">Hydrolase</keyword>
<dbReference type="InterPro" id="IPR002656">
    <property type="entry name" value="Acyl_transf_3_dom"/>
</dbReference>
<dbReference type="Pfam" id="PF19040">
    <property type="entry name" value="SGNH"/>
    <property type="match status" value="1"/>
</dbReference>
<feature type="transmembrane region" description="Helical" evidence="2">
    <location>
        <begin position="84"/>
        <end position="103"/>
    </location>
</feature>
<feature type="domain" description="SGNH" evidence="4">
    <location>
        <begin position="489"/>
        <end position="692"/>
    </location>
</feature>
<dbReference type="EMBL" id="FOQG01000017">
    <property type="protein sequence ID" value="SFJ03781.1"/>
    <property type="molecule type" value="Genomic_DNA"/>
</dbReference>
<feature type="transmembrane region" description="Helical" evidence="2">
    <location>
        <begin position="44"/>
        <end position="63"/>
    </location>
</feature>
<evidence type="ECO:0000259" key="4">
    <source>
        <dbReference type="Pfam" id="PF19040"/>
    </source>
</evidence>
<dbReference type="Pfam" id="PF01757">
    <property type="entry name" value="Acyl_transf_3"/>
    <property type="match status" value="1"/>
</dbReference>
<sequence>MLHPSELLGNRKGSGRWDIQGLRAFAVLAVVADHLTGWPSGGFVGVDVFFVISGFLITGLLLREHEKDGRISFSGFYRRRVKRIIPAALLVLAATTIAGYLTFNSTRAAQTATDSLWAALFGANWRMMSLATDYFNADGAVSPVQHYWSLSIEEQFYFVWPALMVALYLIARRGSRVVVGTAMAVIVGASFAWAVMETGDNPTRAYFDTFARVWELGVGALLAVCVPLLFKIPDALRPVLAWVGLAAMTASLWLVSADQGFPAPWAALPVIATALVIAAGTHRNHRQQQRLLFPLTNRVSNYVGDMSYSLYLWHFPIIVIGTTLWGDSTAVTVALLIAMLVISVASYELVEDPIRKSEWLTPAPPGRGGSSRKKKKSGSRGWQAPSGRFTVVGMGFLFLVVATLVGFALRPVDPPTSALGALPPAEASPSSNVDPAQPTPKLAALQLEISSALSDTSWPDNLSPSMDDSIGAPIAPAEISACADLPDGPAGPADCAWGPENARHTAVLVGDSVAIAYADALRAATLARGWRFLSRPATACPFVDQAVNVGEATFNPNCEAIKAATVRDIKALKPDVLFVANHRWSAPDFYPDEWVDASKRELAKTGDAVGRVVVIAGPPPTPDPAECYTPASSPADCTGGPAETWQAMYEAQQVVVEDVGGLQVNTTDWFCYRTLCPPYIGGVPVRPDSNHVLPAYMTGSSSR</sequence>
<protein>
    <submittedName>
        <fullName evidence="5">Peptidoglycan/LPS O-acetylase OafA/YrhL, contains acyltransferase and SGNH-hydrolase domains</fullName>
    </submittedName>
</protein>
<accession>A0A1I3N3K9</accession>
<feature type="transmembrane region" description="Helical" evidence="2">
    <location>
        <begin position="302"/>
        <end position="325"/>
    </location>
</feature>
<dbReference type="RefSeq" id="WP_170259316.1">
    <property type="nucleotide sequence ID" value="NZ_BKAF01000046.1"/>
</dbReference>
<feature type="transmembrane region" description="Helical" evidence="2">
    <location>
        <begin position="389"/>
        <end position="409"/>
    </location>
</feature>
<dbReference type="PANTHER" id="PTHR23028">
    <property type="entry name" value="ACETYLTRANSFERASE"/>
    <property type="match status" value="1"/>
</dbReference>